<dbReference type="PANTHER" id="PTHR34582:SF5">
    <property type="entry name" value="UPF0702 TRANSMEMBRANE PROTEIN YETF"/>
    <property type="match status" value="1"/>
</dbReference>
<evidence type="ECO:0000259" key="8">
    <source>
        <dbReference type="Pfam" id="PF04239"/>
    </source>
</evidence>
<feature type="transmembrane region" description="Helical" evidence="7">
    <location>
        <begin position="67"/>
        <end position="89"/>
    </location>
</feature>
<evidence type="ECO:0000256" key="2">
    <source>
        <dbReference type="ARBA" id="ARBA00006448"/>
    </source>
</evidence>
<gene>
    <name evidence="10" type="ORF">ACFOZ8_31515</name>
</gene>
<dbReference type="InterPro" id="IPR007353">
    <property type="entry name" value="DUF421"/>
</dbReference>
<dbReference type="PANTHER" id="PTHR34582">
    <property type="entry name" value="UPF0702 TRANSMEMBRANE PROTEIN YCAP"/>
    <property type="match status" value="1"/>
</dbReference>
<evidence type="ECO:0000313" key="10">
    <source>
        <dbReference type="EMBL" id="MFC4104158.1"/>
    </source>
</evidence>
<sequence>MEFFKSQESLTALQWILRSIVGFVFLLVAAKMLGQRSISQLRFLDFIIALTLGNIIAHPLSDEHLGLKGSMITTVSLVVLYVGAVWLSLKVPLLKRFFDPPALTLIEGGKLNYRNLVRAKLPIEFLYAELRKSNVEDIAKVAYAAWEPGGTLSVFVNPANQPVTPSDLKLPVQPFNLTRPVITDGHMDHDLLRDIGKEQAWLEKQIQPARLSDVILATVDNKHAVQVHAVRENGSGASRPATS</sequence>
<comment type="subcellular location">
    <subcellularLocation>
        <location evidence="1">Cell membrane</location>
        <topology evidence="1">Multi-pass membrane protein</topology>
    </subcellularLocation>
</comment>
<evidence type="ECO:0000259" key="9">
    <source>
        <dbReference type="Pfam" id="PF20730"/>
    </source>
</evidence>
<dbReference type="Gene3D" id="3.30.240.20">
    <property type="entry name" value="bsu07140 like domains"/>
    <property type="match status" value="2"/>
</dbReference>
<dbReference type="InterPro" id="IPR023090">
    <property type="entry name" value="UPF0702_alpha/beta_dom_sf"/>
</dbReference>
<evidence type="ECO:0000256" key="4">
    <source>
        <dbReference type="ARBA" id="ARBA00022692"/>
    </source>
</evidence>
<accession>A0ABV8KDP5</accession>
<feature type="domain" description="YetF C-terminal" evidence="8">
    <location>
        <begin position="90"/>
        <end position="219"/>
    </location>
</feature>
<reference evidence="11" key="1">
    <citation type="journal article" date="2019" name="Int. J. Syst. Evol. Microbiol.">
        <title>The Global Catalogue of Microorganisms (GCM) 10K type strain sequencing project: providing services to taxonomists for standard genome sequencing and annotation.</title>
        <authorList>
            <consortium name="The Broad Institute Genomics Platform"/>
            <consortium name="The Broad Institute Genome Sequencing Center for Infectious Disease"/>
            <person name="Wu L."/>
            <person name="Ma J."/>
        </authorList>
    </citation>
    <scope>NUCLEOTIDE SEQUENCE [LARGE SCALE GENOMIC DNA]</scope>
    <source>
        <strain evidence="11">IBRC-M 10987</strain>
    </source>
</reference>
<dbReference type="RefSeq" id="WP_377722697.1">
    <property type="nucleotide sequence ID" value="NZ_JBHSAM010000036.1"/>
</dbReference>
<dbReference type="Pfam" id="PF20730">
    <property type="entry name" value="YetF_N"/>
    <property type="match status" value="1"/>
</dbReference>
<organism evidence="10 11">
    <name type="scientific">Paenibacillus xanthanilyticus</name>
    <dbReference type="NCBI Taxonomy" id="1783531"/>
    <lineage>
        <taxon>Bacteria</taxon>
        <taxon>Bacillati</taxon>
        <taxon>Bacillota</taxon>
        <taxon>Bacilli</taxon>
        <taxon>Bacillales</taxon>
        <taxon>Paenibacillaceae</taxon>
        <taxon>Paenibacillus</taxon>
    </lineage>
</organism>
<keyword evidence="11" id="KW-1185">Reference proteome</keyword>
<evidence type="ECO:0000313" key="11">
    <source>
        <dbReference type="Proteomes" id="UP001595715"/>
    </source>
</evidence>
<feature type="transmembrane region" description="Helical" evidence="7">
    <location>
        <begin position="42"/>
        <end position="61"/>
    </location>
</feature>
<evidence type="ECO:0000256" key="6">
    <source>
        <dbReference type="ARBA" id="ARBA00023136"/>
    </source>
</evidence>
<dbReference type="Proteomes" id="UP001595715">
    <property type="component" value="Unassembled WGS sequence"/>
</dbReference>
<dbReference type="Pfam" id="PF04239">
    <property type="entry name" value="DUF421"/>
    <property type="match status" value="1"/>
</dbReference>
<evidence type="ECO:0000256" key="7">
    <source>
        <dbReference type="SAM" id="Phobius"/>
    </source>
</evidence>
<feature type="transmembrane region" description="Helical" evidence="7">
    <location>
        <begin position="12"/>
        <end position="30"/>
    </location>
</feature>
<comment type="caution">
    <text evidence="10">The sequence shown here is derived from an EMBL/GenBank/DDBJ whole genome shotgun (WGS) entry which is preliminary data.</text>
</comment>
<name>A0ABV8KDP5_9BACL</name>
<keyword evidence="3" id="KW-1003">Cell membrane</keyword>
<protein>
    <submittedName>
        <fullName evidence="10">DUF421 domain-containing protein</fullName>
    </submittedName>
</protein>
<evidence type="ECO:0000256" key="5">
    <source>
        <dbReference type="ARBA" id="ARBA00022989"/>
    </source>
</evidence>
<feature type="domain" description="YetF-like N-terminal transmembrane" evidence="9">
    <location>
        <begin position="13"/>
        <end position="67"/>
    </location>
</feature>
<proteinExistence type="inferred from homology"/>
<keyword evidence="6 7" id="KW-0472">Membrane</keyword>
<dbReference type="InterPro" id="IPR048454">
    <property type="entry name" value="YetF_N"/>
</dbReference>
<comment type="similarity">
    <text evidence="2">Belongs to the UPF0702 family.</text>
</comment>
<dbReference type="EMBL" id="JBHSAM010000036">
    <property type="protein sequence ID" value="MFC4104158.1"/>
    <property type="molecule type" value="Genomic_DNA"/>
</dbReference>
<keyword evidence="4 7" id="KW-0812">Transmembrane</keyword>
<keyword evidence="5 7" id="KW-1133">Transmembrane helix</keyword>
<evidence type="ECO:0000256" key="3">
    <source>
        <dbReference type="ARBA" id="ARBA00022475"/>
    </source>
</evidence>
<evidence type="ECO:0000256" key="1">
    <source>
        <dbReference type="ARBA" id="ARBA00004651"/>
    </source>
</evidence>